<dbReference type="Gene3D" id="3.30.420.40">
    <property type="match status" value="2"/>
</dbReference>
<keyword evidence="4 6" id="KW-0418">Kinase</keyword>
<feature type="site" description="Transition state stabilizer" evidence="6">
    <location>
        <position position="239"/>
    </location>
</feature>
<dbReference type="EC" id="2.7.2.1" evidence="6"/>
<evidence type="ECO:0000256" key="6">
    <source>
        <dbReference type="HAMAP-Rule" id="MF_00020"/>
    </source>
</evidence>
<comment type="pathway">
    <text evidence="6">Metabolic intermediate biosynthesis; acetyl-CoA biosynthesis; acetyl-CoA from acetate: step 1/2.</text>
</comment>
<comment type="catalytic activity">
    <reaction evidence="6">
        <text>acetate + ATP = acetyl phosphate + ADP</text>
        <dbReference type="Rhea" id="RHEA:11352"/>
        <dbReference type="ChEBI" id="CHEBI:22191"/>
        <dbReference type="ChEBI" id="CHEBI:30089"/>
        <dbReference type="ChEBI" id="CHEBI:30616"/>
        <dbReference type="ChEBI" id="CHEBI:456216"/>
        <dbReference type="EC" id="2.7.2.1"/>
    </reaction>
</comment>
<sequence>MLIMAINAGSSSLKWQIYQMPQEQQIAHGQIERLGSQNAVFTAQYGQGQTFEKQEAITTQELAVTLILTRLKSLGIIDRLEDIQGIGHRIVSGGELFKKSTTISPYTTQKIEHLGELAPLHNPTEAYYIQVFAKLLPQAKQVAVFDTSFYATMPAVNYLYPIDLKYYQRDHVRKYGAHGTSHRYIMKRTAQLLHKPVEQVNLITLHIGSGASITAIEQGQALDTSMGFTPLAGLMMGTRSGNLDPSILPYLMEKEGIFKIADLMKILNHKSGLLGVSGVSNDKRDLDEAAAAGNKRAQLAQDMFVNRIVKYVGSYLALLKEQPDALVFTAGIGENDPDLRWAVGQQLAHLGVHIDPVKNQVRGQEARISTPDSKIAVWVVPTNEELMIVRDTYELIDNKKTAL</sequence>
<feature type="binding site" evidence="6">
    <location>
        <position position="89"/>
    </location>
    <ligand>
        <name>substrate</name>
    </ligand>
</feature>
<evidence type="ECO:0000256" key="2">
    <source>
        <dbReference type="ARBA" id="ARBA00022679"/>
    </source>
</evidence>
<dbReference type="InterPro" id="IPR004372">
    <property type="entry name" value="Ac/propionate_kinase"/>
</dbReference>
<feature type="binding site" evidence="6">
    <location>
        <begin position="206"/>
        <end position="210"/>
    </location>
    <ligand>
        <name>ATP</name>
        <dbReference type="ChEBI" id="CHEBI:30616"/>
    </ligand>
</feature>
<comment type="subunit">
    <text evidence="6">Homodimer.</text>
</comment>
<evidence type="ECO:0000313" key="9">
    <source>
        <dbReference type="Proteomes" id="UP000831495"/>
    </source>
</evidence>
<keyword evidence="2 6" id="KW-0808">Transferase</keyword>
<evidence type="ECO:0000256" key="3">
    <source>
        <dbReference type="ARBA" id="ARBA00022741"/>
    </source>
</evidence>
<keyword evidence="6" id="KW-0460">Magnesium</keyword>
<dbReference type="PRINTS" id="PR00471">
    <property type="entry name" value="ACETATEKNASE"/>
</dbReference>
<feature type="active site" description="Proton donor/acceptor" evidence="6">
    <location>
        <position position="146"/>
    </location>
</feature>
<feature type="binding site" evidence="6">
    <location>
        <begin position="331"/>
        <end position="335"/>
    </location>
    <ligand>
        <name>ATP</name>
        <dbReference type="ChEBI" id="CHEBI:30616"/>
    </ligand>
</feature>
<organism evidence="8 9">
    <name type="scientific">Bombilactobacillus folatiphilus</name>
    <dbReference type="NCBI Taxonomy" id="2923362"/>
    <lineage>
        <taxon>Bacteria</taxon>
        <taxon>Bacillati</taxon>
        <taxon>Bacillota</taxon>
        <taxon>Bacilli</taxon>
        <taxon>Lactobacillales</taxon>
        <taxon>Lactobacillaceae</taxon>
        <taxon>Bombilactobacillus</taxon>
    </lineage>
</organism>
<comment type="subcellular location">
    <subcellularLocation>
        <location evidence="6">Cytoplasm</location>
    </subcellularLocation>
</comment>
<keyword evidence="6" id="KW-0479">Metal-binding</keyword>
<name>A0ABY4P8U1_9LACO</name>
<evidence type="ECO:0000256" key="5">
    <source>
        <dbReference type="ARBA" id="ARBA00022840"/>
    </source>
</evidence>
<reference evidence="8" key="1">
    <citation type="journal article" date="2022" name="Int. J. Syst. Evol. Microbiol.">
        <title>Apilactobacillus apisilvae sp. nov., Nicolia spurrieriana gen. nov. sp. nov., Bombilactobacillus folatiphilus sp. nov. and Bombilactobacillus thymidiniphilus sp. nov., four new lactic acid bacterial isolates from stingless bees Tetragonula carbonaria and Austroplebeia australis.</title>
        <authorList>
            <person name="Oliphant S.A."/>
            <person name="Watson-Haigh N.S."/>
            <person name="Sumby K.M."/>
            <person name="Gardner J."/>
            <person name="Groom S."/>
            <person name="Jiranek V."/>
        </authorList>
    </citation>
    <scope>NUCLEOTIDE SEQUENCE</scope>
    <source>
        <strain evidence="8">SG4_D2</strain>
    </source>
</reference>
<dbReference type="CDD" id="cd24010">
    <property type="entry name" value="ASKHA_NBD_AcK_PK"/>
    <property type="match status" value="1"/>
</dbReference>
<dbReference type="SUPFAM" id="SSF53067">
    <property type="entry name" value="Actin-like ATPase domain"/>
    <property type="match status" value="2"/>
</dbReference>
<dbReference type="InterPro" id="IPR000890">
    <property type="entry name" value="Aliphatic_acid_kin_short-chain"/>
</dbReference>
<keyword evidence="3 6" id="KW-0547">Nucleotide-binding</keyword>
<feature type="binding site" evidence="6">
    <location>
        <position position="7"/>
    </location>
    <ligand>
        <name>Mg(2+)</name>
        <dbReference type="ChEBI" id="CHEBI:18420"/>
    </ligand>
</feature>
<keyword evidence="9" id="KW-1185">Reference proteome</keyword>
<dbReference type="Pfam" id="PF00871">
    <property type="entry name" value="Acetate_kinase"/>
    <property type="match status" value="1"/>
</dbReference>
<dbReference type="NCBIfam" id="TIGR00016">
    <property type="entry name" value="ackA"/>
    <property type="match status" value="1"/>
</dbReference>
<dbReference type="PANTHER" id="PTHR21060:SF15">
    <property type="entry name" value="ACETATE KINASE-RELATED"/>
    <property type="match status" value="1"/>
</dbReference>
<gene>
    <name evidence="6" type="primary">ackA</name>
    <name evidence="8" type="ORF">MOO45_00095</name>
</gene>
<dbReference type="PANTHER" id="PTHR21060">
    <property type="entry name" value="ACETATE KINASE"/>
    <property type="match status" value="1"/>
</dbReference>
<accession>A0ABY4P8U1</accession>
<dbReference type="HAMAP" id="MF_00020">
    <property type="entry name" value="Acetate_kinase"/>
    <property type="match status" value="1"/>
</dbReference>
<comment type="function">
    <text evidence="6">Catalyzes the formation of acetyl phosphate from acetate and ATP. Can also catalyze the reverse reaction.</text>
</comment>
<dbReference type="PIRSF" id="PIRSF000722">
    <property type="entry name" value="Acetate_prop_kin"/>
    <property type="match status" value="1"/>
</dbReference>
<evidence type="ECO:0000256" key="4">
    <source>
        <dbReference type="ARBA" id="ARBA00022777"/>
    </source>
</evidence>
<dbReference type="PROSITE" id="PS01076">
    <property type="entry name" value="ACETATE_KINASE_2"/>
    <property type="match status" value="1"/>
</dbReference>
<comment type="cofactor">
    <cofactor evidence="6">
        <name>Mg(2+)</name>
        <dbReference type="ChEBI" id="CHEBI:18420"/>
    </cofactor>
    <cofactor evidence="6">
        <name>Mn(2+)</name>
        <dbReference type="ChEBI" id="CHEBI:29035"/>
    </cofactor>
    <text evidence="6">Mg(2+). Can also accept Mn(2+).</text>
</comment>
<keyword evidence="6" id="KW-0963">Cytoplasm</keyword>
<dbReference type="Proteomes" id="UP000831495">
    <property type="component" value="Chromosome"/>
</dbReference>
<dbReference type="RefSeq" id="WP_249514408.1">
    <property type="nucleotide sequence ID" value="NZ_CP093366.1"/>
</dbReference>
<dbReference type="GO" id="GO:0016301">
    <property type="term" value="F:kinase activity"/>
    <property type="evidence" value="ECO:0007669"/>
    <property type="project" value="UniProtKB-KW"/>
</dbReference>
<feature type="binding site" evidence="6">
    <location>
        <position position="14"/>
    </location>
    <ligand>
        <name>ATP</name>
        <dbReference type="ChEBI" id="CHEBI:30616"/>
    </ligand>
</feature>
<evidence type="ECO:0000256" key="1">
    <source>
        <dbReference type="ARBA" id="ARBA00008748"/>
    </source>
</evidence>
<feature type="site" description="Transition state stabilizer" evidence="6">
    <location>
        <position position="178"/>
    </location>
</feature>
<protein>
    <recommendedName>
        <fullName evidence="6">Acetate kinase</fullName>
        <ecNumber evidence="6">2.7.2.1</ecNumber>
    </recommendedName>
    <alternativeName>
        <fullName evidence="6">Acetokinase</fullName>
    </alternativeName>
</protein>
<feature type="binding site" evidence="6">
    <location>
        <begin position="282"/>
        <end position="284"/>
    </location>
    <ligand>
        <name>ATP</name>
        <dbReference type="ChEBI" id="CHEBI:30616"/>
    </ligand>
</feature>
<evidence type="ECO:0000313" key="8">
    <source>
        <dbReference type="EMBL" id="UQS82138.1"/>
    </source>
</evidence>
<dbReference type="InterPro" id="IPR023865">
    <property type="entry name" value="Aliphatic_acid_kinase_CS"/>
</dbReference>
<dbReference type="PROSITE" id="PS01075">
    <property type="entry name" value="ACETATE_KINASE_1"/>
    <property type="match status" value="1"/>
</dbReference>
<evidence type="ECO:0000256" key="7">
    <source>
        <dbReference type="RuleBase" id="RU003835"/>
    </source>
</evidence>
<proteinExistence type="inferred from homology"/>
<keyword evidence="5 6" id="KW-0067">ATP-binding</keyword>
<comment type="similarity">
    <text evidence="1 6 7">Belongs to the acetokinase family.</text>
</comment>
<dbReference type="InterPro" id="IPR043129">
    <property type="entry name" value="ATPase_NBD"/>
</dbReference>
<feature type="binding site" evidence="6">
    <location>
        <position position="384"/>
    </location>
    <ligand>
        <name>Mg(2+)</name>
        <dbReference type="ChEBI" id="CHEBI:18420"/>
    </ligand>
</feature>
<dbReference type="EMBL" id="CP093366">
    <property type="protein sequence ID" value="UQS82138.1"/>
    <property type="molecule type" value="Genomic_DNA"/>
</dbReference>